<feature type="binding site" evidence="2">
    <location>
        <position position="147"/>
    </location>
    <ligand>
        <name>ATP</name>
        <dbReference type="ChEBI" id="CHEBI:30616"/>
    </ligand>
</feature>
<organism evidence="5 6">
    <name type="scientific">Camelimonas abortus</name>
    <dbReference type="NCBI Taxonomy" id="1017184"/>
    <lineage>
        <taxon>Bacteria</taxon>
        <taxon>Pseudomonadati</taxon>
        <taxon>Pseudomonadota</taxon>
        <taxon>Alphaproteobacteria</taxon>
        <taxon>Hyphomicrobiales</taxon>
        <taxon>Chelatococcaceae</taxon>
        <taxon>Camelimonas</taxon>
    </lineage>
</organism>
<dbReference type="SUPFAM" id="SSF55326">
    <property type="entry name" value="PurM N-terminal domain-like"/>
    <property type="match status" value="1"/>
</dbReference>
<feature type="binding site" evidence="2">
    <location>
        <position position="73"/>
    </location>
    <ligand>
        <name>Mg(2+)</name>
        <dbReference type="ChEBI" id="CHEBI:18420"/>
        <label>3</label>
    </ligand>
</feature>
<dbReference type="NCBIfam" id="TIGR01379">
    <property type="entry name" value="thiL"/>
    <property type="match status" value="1"/>
</dbReference>
<feature type="binding site" evidence="2">
    <location>
        <position position="332"/>
    </location>
    <ligand>
        <name>substrate</name>
    </ligand>
</feature>
<proteinExistence type="inferred from homology"/>
<feature type="binding site" evidence="2">
    <location>
        <position position="52"/>
    </location>
    <ligand>
        <name>substrate</name>
    </ligand>
</feature>
<comment type="similarity">
    <text evidence="2">Belongs to the thiamine-monophosphate kinase family.</text>
</comment>
<evidence type="ECO:0000313" key="6">
    <source>
        <dbReference type="Proteomes" id="UP001595536"/>
    </source>
</evidence>
<feature type="binding site" evidence="2">
    <location>
        <begin position="120"/>
        <end position="121"/>
    </location>
    <ligand>
        <name>ATP</name>
        <dbReference type="ChEBI" id="CHEBI:30616"/>
    </ligand>
</feature>
<feature type="binding site" evidence="2">
    <location>
        <position position="43"/>
    </location>
    <ligand>
        <name>Mg(2+)</name>
        <dbReference type="ChEBI" id="CHEBI:18420"/>
        <label>4</label>
    </ligand>
</feature>
<comment type="caution">
    <text evidence="2">Lacks conserved residue(s) required for the propagation of feature annotation.</text>
</comment>
<comment type="function">
    <text evidence="2">Catalyzes the ATP-dependent phosphorylation of thiamine-monophosphate (TMP) to form thiamine-pyrophosphate (TPP), the active form of vitamin B1.</text>
</comment>
<feature type="binding site" evidence="2">
    <location>
        <position position="28"/>
    </location>
    <ligand>
        <name>Mg(2+)</name>
        <dbReference type="ChEBI" id="CHEBI:18420"/>
        <label>3</label>
    </ligand>
</feature>
<reference evidence="6" key="1">
    <citation type="journal article" date="2019" name="Int. J. Syst. Evol. Microbiol.">
        <title>The Global Catalogue of Microorganisms (GCM) 10K type strain sequencing project: providing services to taxonomists for standard genome sequencing and annotation.</title>
        <authorList>
            <consortium name="The Broad Institute Genomics Platform"/>
            <consortium name="The Broad Institute Genome Sequencing Center for Infectious Disease"/>
            <person name="Wu L."/>
            <person name="Ma J."/>
        </authorList>
    </citation>
    <scope>NUCLEOTIDE SEQUENCE [LARGE SCALE GENOMIC DNA]</scope>
    <source>
        <strain evidence="6">CCM 7941</strain>
    </source>
</reference>
<feature type="binding site" evidence="2">
    <location>
        <position position="121"/>
    </location>
    <ligand>
        <name>Mg(2+)</name>
        <dbReference type="ChEBI" id="CHEBI:18420"/>
        <label>1</label>
    </ligand>
</feature>
<keyword evidence="2" id="KW-0547">Nucleotide-binding</keyword>
<feature type="binding site" evidence="2">
    <location>
        <position position="44"/>
    </location>
    <ligand>
        <name>Mg(2+)</name>
        <dbReference type="ChEBI" id="CHEBI:18420"/>
        <label>1</label>
    </ligand>
</feature>
<name>A0ABV7LCT9_9HYPH</name>
<evidence type="ECO:0000259" key="4">
    <source>
        <dbReference type="Pfam" id="PF02769"/>
    </source>
</evidence>
<feature type="binding site" evidence="2">
    <location>
        <position position="45"/>
    </location>
    <ligand>
        <name>Mg(2+)</name>
        <dbReference type="ChEBI" id="CHEBI:18420"/>
        <label>2</label>
    </ligand>
</feature>
<dbReference type="InterPro" id="IPR036676">
    <property type="entry name" value="PurM-like_C_sf"/>
</dbReference>
<dbReference type="PANTHER" id="PTHR30270">
    <property type="entry name" value="THIAMINE-MONOPHOSPHATE KINASE"/>
    <property type="match status" value="1"/>
</dbReference>
<feature type="domain" description="PurM-like N-terminal" evidence="3">
    <location>
        <begin position="27"/>
        <end position="139"/>
    </location>
</feature>
<keyword evidence="2" id="KW-0479">Metal-binding</keyword>
<dbReference type="EC" id="2.7.4.16" evidence="2"/>
<protein>
    <recommendedName>
        <fullName evidence="2">Thiamine-monophosphate kinase</fullName>
        <shortName evidence="2">TMP kinase</shortName>
        <shortName evidence="2">Thiamine-phosphate kinase</shortName>
        <ecNumber evidence="2">2.7.4.16</ecNumber>
    </recommendedName>
</protein>
<dbReference type="PANTHER" id="PTHR30270:SF0">
    <property type="entry name" value="THIAMINE-MONOPHOSPHATE KINASE"/>
    <property type="match status" value="1"/>
</dbReference>
<evidence type="ECO:0000256" key="1">
    <source>
        <dbReference type="ARBA" id="ARBA00022977"/>
    </source>
</evidence>
<dbReference type="EMBL" id="JBHRUV010000013">
    <property type="protein sequence ID" value="MFC3265231.1"/>
    <property type="molecule type" value="Genomic_DNA"/>
</dbReference>
<feature type="binding site" evidence="2">
    <location>
        <position position="28"/>
    </location>
    <ligand>
        <name>Mg(2+)</name>
        <dbReference type="ChEBI" id="CHEBI:18420"/>
        <label>4</label>
    </ligand>
</feature>
<feature type="binding site" evidence="2">
    <location>
        <position position="73"/>
    </location>
    <ligand>
        <name>Mg(2+)</name>
        <dbReference type="ChEBI" id="CHEBI:18420"/>
        <label>4</label>
    </ligand>
</feature>
<dbReference type="Pfam" id="PF02769">
    <property type="entry name" value="AIRS_C"/>
    <property type="match status" value="1"/>
</dbReference>
<dbReference type="SUPFAM" id="SSF56042">
    <property type="entry name" value="PurM C-terminal domain-like"/>
    <property type="match status" value="1"/>
</dbReference>
<keyword evidence="2 5" id="KW-0418">Kinase</keyword>
<comment type="pathway">
    <text evidence="2">Cofactor biosynthesis; thiamine diphosphate biosynthesis; thiamine diphosphate from thiamine phosphate: step 1/1.</text>
</comment>
<keyword evidence="2" id="KW-0067">ATP-binding</keyword>
<dbReference type="Pfam" id="PF00586">
    <property type="entry name" value="AIRS"/>
    <property type="match status" value="1"/>
</dbReference>
<accession>A0ABV7LCT9</accession>
<evidence type="ECO:0000313" key="5">
    <source>
        <dbReference type="EMBL" id="MFC3265231.1"/>
    </source>
</evidence>
<dbReference type="RefSeq" id="WP_376868696.1">
    <property type="nucleotide sequence ID" value="NZ_JBHRUV010000013.1"/>
</dbReference>
<feature type="binding site" evidence="2">
    <location>
        <position position="45"/>
    </location>
    <ligand>
        <name>Mg(2+)</name>
        <dbReference type="ChEBI" id="CHEBI:18420"/>
        <label>1</label>
    </ligand>
</feature>
<dbReference type="CDD" id="cd02194">
    <property type="entry name" value="ThiL"/>
    <property type="match status" value="1"/>
</dbReference>
<dbReference type="Gene3D" id="3.90.650.10">
    <property type="entry name" value="PurM-like C-terminal domain"/>
    <property type="match status" value="1"/>
</dbReference>
<feature type="binding site" evidence="2">
    <location>
        <position position="227"/>
    </location>
    <ligand>
        <name>Mg(2+)</name>
        <dbReference type="ChEBI" id="CHEBI:18420"/>
        <label>5</label>
    </ligand>
</feature>
<feature type="domain" description="PurM-like C-terminal" evidence="4">
    <location>
        <begin position="151"/>
        <end position="312"/>
    </location>
</feature>
<feature type="binding site" evidence="2">
    <location>
        <position position="276"/>
    </location>
    <ligand>
        <name>substrate</name>
    </ligand>
</feature>
<dbReference type="GO" id="GO:0009030">
    <property type="term" value="F:thiamine-phosphate kinase activity"/>
    <property type="evidence" value="ECO:0007669"/>
    <property type="project" value="UniProtKB-EC"/>
</dbReference>
<keyword evidence="1 2" id="KW-0784">Thiamine biosynthesis</keyword>
<dbReference type="InterPro" id="IPR016188">
    <property type="entry name" value="PurM-like_N"/>
</dbReference>
<feature type="binding site" evidence="2">
    <location>
        <position position="73"/>
    </location>
    <ligand>
        <name>Mg(2+)</name>
        <dbReference type="ChEBI" id="CHEBI:18420"/>
        <label>2</label>
    </ligand>
</feature>
<dbReference type="Gene3D" id="3.30.1330.10">
    <property type="entry name" value="PurM-like, N-terminal domain"/>
    <property type="match status" value="1"/>
</dbReference>
<keyword evidence="6" id="KW-1185">Reference proteome</keyword>
<dbReference type="Proteomes" id="UP001595536">
    <property type="component" value="Unassembled WGS sequence"/>
</dbReference>
<feature type="binding site" evidence="2">
    <location>
        <position position="226"/>
    </location>
    <ligand>
        <name>ATP</name>
        <dbReference type="ChEBI" id="CHEBI:30616"/>
    </ligand>
</feature>
<gene>
    <name evidence="2 5" type="primary">thiL</name>
    <name evidence="5" type="ORF">ACFOEX_02500</name>
</gene>
<dbReference type="InterPro" id="IPR006283">
    <property type="entry name" value="ThiL-like"/>
</dbReference>
<comment type="miscellaneous">
    <text evidence="2">Reaction mechanism of ThiL seems to utilize a direct, inline transfer of the gamma-phosphate of ATP to TMP rather than a phosphorylated enzyme intermediate.</text>
</comment>
<keyword evidence="2" id="KW-0460">Magnesium</keyword>
<dbReference type="InterPro" id="IPR036921">
    <property type="entry name" value="PurM-like_N_sf"/>
</dbReference>
<comment type="catalytic activity">
    <reaction evidence="2">
        <text>thiamine phosphate + ATP = thiamine diphosphate + ADP</text>
        <dbReference type="Rhea" id="RHEA:15913"/>
        <dbReference type="ChEBI" id="CHEBI:30616"/>
        <dbReference type="ChEBI" id="CHEBI:37575"/>
        <dbReference type="ChEBI" id="CHEBI:58937"/>
        <dbReference type="ChEBI" id="CHEBI:456216"/>
        <dbReference type="EC" id="2.7.4.16"/>
    </reaction>
</comment>
<dbReference type="PIRSF" id="PIRSF005303">
    <property type="entry name" value="Thiam_monoph_kin"/>
    <property type="match status" value="1"/>
</dbReference>
<sequence>MADMSENDLIATFFAPLAGEGGLGLRDDAARLALSENHELVVTTDGVIAGVHFFPEDPPESVARKALRVNLSDLAAKGARPVGFLLTLGLPEGWTRDWLAAFAAALGEDARARRCPLLGGDTMRTPGPLTVAITALGEIPRGTMARRDGARAGDIIAVTGTIGDAALGLEARRAQVAGPDAPRPAWLDAIGPDHAAALARRYLEPQPRNALAEAVRGLASAAMDISDGLIGDLRKLTLASGVSALLILDDAPLSPAAVAAPAADDSLARQIFGGGDDYELLLTAPPDHYESLAAAARAAGCGLAAVGEILPADAPFETRWRDRAVDLGPGAFTHF</sequence>
<evidence type="ECO:0000256" key="2">
    <source>
        <dbReference type="HAMAP-Rule" id="MF_02128"/>
    </source>
</evidence>
<keyword evidence="2 5" id="KW-0808">Transferase</keyword>
<dbReference type="HAMAP" id="MF_02128">
    <property type="entry name" value="TMP_kinase"/>
    <property type="match status" value="1"/>
</dbReference>
<dbReference type="InterPro" id="IPR010918">
    <property type="entry name" value="PurM-like_C_dom"/>
</dbReference>
<evidence type="ECO:0000259" key="3">
    <source>
        <dbReference type="Pfam" id="PF00586"/>
    </source>
</evidence>
<comment type="caution">
    <text evidence="5">The sequence shown here is derived from an EMBL/GenBank/DDBJ whole genome shotgun (WGS) entry which is preliminary data.</text>
</comment>
<feature type="binding site" evidence="2">
    <location>
        <position position="224"/>
    </location>
    <ligand>
        <name>Mg(2+)</name>
        <dbReference type="ChEBI" id="CHEBI:18420"/>
        <label>3</label>
    </ligand>
</feature>